<dbReference type="PANTHER" id="PTHR31681">
    <property type="entry name" value="C2H2-LIKE ZINC FINGER PROTEIN"/>
    <property type="match status" value="1"/>
</dbReference>
<dbReference type="AlphaFoldDB" id="A0AAD2A0E7"/>
<dbReference type="PROSITE" id="PS00028">
    <property type="entry name" value="ZINC_FINGER_C2H2_1"/>
    <property type="match status" value="1"/>
</dbReference>
<feature type="signal peptide" evidence="2">
    <location>
        <begin position="1"/>
        <end position="33"/>
    </location>
</feature>
<dbReference type="SUPFAM" id="SSF56399">
    <property type="entry name" value="ADP-ribosylation"/>
    <property type="match status" value="1"/>
</dbReference>
<dbReference type="Gene3D" id="3.90.228.10">
    <property type="match status" value="1"/>
</dbReference>
<keyword evidence="2" id="KW-0732">Signal</keyword>
<organism evidence="4 5">
    <name type="scientific">Fraxinus pennsylvanica</name>
    <dbReference type="NCBI Taxonomy" id="56036"/>
    <lineage>
        <taxon>Eukaryota</taxon>
        <taxon>Viridiplantae</taxon>
        <taxon>Streptophyta</taxon>
        <taxon>Embryophyta</taxon>
        <taxon>Tracheophyta</taxon>
        <taxon>Spermatophyta</taxon>
        <taxon>Magnoliopsida</taxon>
        <taxon>eudicotyledons</taxon>
        <taxon>Gunneridae</taxon>
        <taxon>Pentapetalae</taxon>
        <taxon>asterids</taxon>
        <taxon>lamiids</taxon>
        <taxon>Lamiales</taxon>
        <taxon>Oleaceae</taxon>
        <taxon>Oleeae</taxon>
        <taxon>Fraxinus</taxon>
    </lineage>
</organism>
<dbReference type="Proteomes" id="UP000834106">
    <property type="component" value="Chromosome 16"/>
</dbReference>
<reference evidence="4" key="1">
    <citation type="submission" date="2023-05" db="EMBL/GenBank/DDBJ databases">
        <authorList>
            <person name="Huff M."/>
        </authorList>
    </citation>
    <scope>NUCLEOTIDE SEQUENCE</scope>
</reference>
<feature type="chain" id="PRO_5041956996" description="C2H2-type domain-containing protein" evidence="2">
    <location>
        <begin position="34"/>
        <end position="384"/>
    </location>
</feature>
<dbReference type="EMBL" id="OU503051">
    <property type="protein sequence ID" value="CAI9778714.1"/>
    <property type="molecule type" value="Genomic_DNA"/>
</dbReference>
<sequence length="384" mass="43330">MANFQFRPFFSNFFSIFILLFLHLGCFISSSSSHHHQNSRKRKLSPDHHQLSHRRFKPPKALSSSWSFIKRIFSSSSNTISSPIYVHKAPSIPSPSSSTRSLRLNQPIIVPYTPPETRVSDSPLISDRPESDISSDQHFFPLRNNIYPCPICGEIFQKSSILEQHQSTKHAVSELIDGDTGKNIVRIIFKTGWPDKAKEPIILRILKIHNSPKILARFEEYRESVKSKAAKNGAVKSRDERCIADGNELLRFYCGTYTCDLGQNGNSTLCNQLYCGVCGIIQSGFSPKLDGISTVLTSWRAHVAVPEEMEQEFEFMHMKRAMLVCRVIAGRVGSDPVLFDKDDPGFDSLVGRGTGFSPRLDDEDELLVFNPRAVLPCFVIEYTV</sequence>
<evidence type="ECO:0000313" key="5">
    <source>
        <dbReference type="Proteomes" id="UP000834106"/>
    </source>
</evidence>
<dbReference type="PANTHER" id="PTHR31681:SF4">
    <property type="entry name" value="C2H2-LIKE ZINC FINGER PROTEIN"/>
    <property type="match status" value="1"/>
</dbReference>
<evidence type="ECO:0000256" key="2">
    <source>
        <dbReference type="SAM" id="SignalP"/>
    </source>
</evidence>
<evidence type="ECO:0000259" key="3">
    <source>
        <dbReference type="PROSITE" id="PS00028"/>
    </source>
</evidence>
<keyword evidence="5" id="KW-1185">Reference proteome</keyword>
<evidence type="ECO:0000256" key="1">
    <source>
        <dbReference type="SAM" id="MobiDB-lite"/>
    </source>
</evidence>
<dbReference type="InterPro" id="IPR013087">
    <property type="entry name" value="Znf_C2H2_type"/>
</dbReference>
<protein>
    <recommendedName>
        <fullName evidence="3">C2H2-type domain-containing protein</fullName>
    </recommendedName>
</protein>
<accession>A0AAD2A0E7</accession>
<evidence type="ECO:0000313" key="4">
    <source>
        <dbReference type="EMBL" id="CAI9778714.1"/>
    </source>
</evidence>
<name>A0AAD2A0E7_9LAMI</name>
<gene>
    <name evidence="4" type="ORF">FPE_LOCUS26144</name>
</gene>
<feature type="domain" description="C2H2-type" evidence="3">
    <location>
        <begin position="149"/>
        <end position="170"/>
    </location>
</feature>
<feature type="region of interest" description="Disordered" evidence="1">
    <location>
        <begin position="37"/>
        <end position="58"/>
    </location>
</feature>
<proteinExistence type="predicted"/>